<gene>
    <name evidence="1" type="ORF">ABFV83_00600</name>
</gene>
<sequence>MPETCLKPARDIMVETLEMMDQTIKNSAKRKEAYAVEQSRRF</sequence>
<dbReference type="RefSeq" id="WP_349946901.1">
    <property type="nucleotide sequence ID" value="NZ_CP157940.1"/>
</dbReference>
<dbReference type="EMBL" id="CP157940">
    <property type="protein sequence ID" value="XBS54319.1"/>
    <property type="molecule type" value="Genomic_DNA"/>
</dbReference>
<protein>
    <submittedName>
        <fullName evidence="1">Uncharacterized protein</fullName>
    </submittedName>
</protein>
<evidence type="ECO:0000313" key="1">
    <source>
        <dbReference type="EMBL" id="XBS54319.1"/>
    </source>
</evidence>
<name>A0AAU7PPZ8_9FIRM</name>
<accession>A0AAU7PPZ8</accession>
<reference evidence="1" key="1">
    <citation type="submission" date="2024-06" db="EMBL/GenBank/DDBJ databases">
        <title>Lacrimispora cavernae sp. nov., a novel anaerobe isolated from bat guano pile inside a cave.</title>
        <authorList>
            <person name="Miller S.L."/>
            <person name="Lu N."/>
            <person name="King J."/>
            <person name="Sankaranarayanan K."/>
            <person name="Lawson P.A."/>
        </authorList>
    </citation>
    <scope>NUCLEOTIDE SEQUENCE</scope>
    <source>
        <strain evidence="1">BS-2</strain>
    </source>
</reference>
<dbReference type="AlphaFoldDB" id="A0AAU7PPZ8"/>
<organism evidence="1">
    <name type="scientific">Lacrimispora sp. BS-2</name>
    <dbReference type="NCBI Taxonomy" id="3151850"/>
    <lineage>
        <taxon>Bacteria</taxon>
        <taxon>Bacillati</taxon>
        <taxon>Bacillota</taxon>
        <taxon>Clostridia</taxon>
        <taxon>Lachnospirales</taxon>
        <taxon>Lachnospiraceae</taxon>
        <taxon>Lacrimispora</taxon>
    </lineage>
</organism>
<proteinExistence type="predicted"/>